<evidence type="ECO:0000313" key="2">
    <source>
        <dbReference type="EMBL" id="BCD97300.1"/>
    </source>
</evidence>
<keyword evidence="3" id="KW-1185">Reference proteome</keyword>
<name>A0AAN1WGQ3_9GAMM</name>
<dbReference type="CDD" id="cd05483">
    <property type="entry name" value="retropepsin_like_bacteria"/>
    <property type="match status" value="1"/>
</dbReference>
<dbReference type="InterPro" id="IPR011969">
    <property type="entry name" value="Clan_AA_Asp_peptidase_C"/>
</dbReference>
<keyword evidence="2" id="KW-0645">Protease</keyword>
<keyword evidence="1" id="KW-1133">Transmembrane helix</keyword>
<evidence type="ECO:0000313" key="3">
    <source>
        <dbReference type="Proteomes" id="UP001320119"/>
    </source>
</evidence>
<reference evidence="2 3" key="1">
    <citation type="journal article" date="2022" name="IScience">
        <title>An ultrasensitive nanofiber-based assay for enzymatic hydrolysis and deep-sea microbial degradation of cellulose.</title>
        <authorList>
            <person name="Tsudome M."/>
            <person name="Tachioka M."/>
            <person name="Miyazaki M."/>
            <person name="Uchimura K."/>
            <person name="Tsuda M."/>
            <person name="Takaki Y."/>
            <person name="Deguchi S."/>
        </authorList>
    </citation>
    <scope>NUCLEOTIDE SEQUENCE [LARGE SCALE GENOMIC DNA]</scope>
    <source>
        <strain evidence="2 3">GE09</strain>
    </source>
</reference>
<dbReference type="PROSITE" id="PS00141">
    <property type="entry name" value="ASP_PROTEASE"/>
    <property type="match status" value="1"/>
</dbReference>
<dbReference type="GO" id="GO:0006508">
    <property type="term" value="P:proteolysis"/>
    <property type="evidence" value="ECO:0007669"/>
    <property type="project" value="UniProtKB-KW"/>
</dbReference>
<keyword evidence="1" id="KW-0472">Membrane</keyword>
<dbReference type="SUPFAM" id="SSF50630">
    <property type="entry name" value="Acid proteases"/>
    <property type="match status" value="1"/>
</dbReference>
<accession>A0AAN1WGQ3</accession>
<dbReference type="Gene3D" id="2.40.70.10">
    <property type="entry name" value="Acid Proteases"/>
    <property type="match status" value="1"/>
</dbReference>
<dbReference type="AlphaFoldDB" id="A0AAN1WGQ3"/>
<dbReference type="InterPro" id="IPR001969">
    <property type="entry name" value="Aspartic_peptidase_AS"/>
</dbReference>
<proteinExistence type="predicted"/>
<dbReference type="KEGG" id="marq:MARGE09_P1501"/>
<sequence length="169" mass="18509">MTTPSTFGKIFVNISWILLLVGLGYLFQQLLDHKANPNQTPTSLRTDAFTEVVLTRNQHHHYVANGYINDFPVTFLVDTGATNVSIGAGLAERIGLERGYQGIALTANGNTTTYATTLSSLSIGDIRFEKVRASITMGMRGDEVLLGMSALKDVELTHKNGELTIRQHN</sequence>
<organism evidence="2 3">
    <name type="scientific">Marinagarivorans cellulosilyticus</name>
    <dbReference type="NCBI Taxonomy" id="2721545"/>
    <lineage>
        <taxon>Bacteria</taxon>
        <taxon>Pseudomonadati</taxon>
        <taxon>Pseudomonadota</taxon>
        <taxon>Gammaproteobacteria</taxon>
        <taxon>Cellvibrionales</taxon>
        <taxon>Cellvibrionaceae</taxon>
        <taxon>Marinagarivorans</taxon>
    </lineage>
</organism>
<dbReference type="InterPro" id="IPR034122">
    <property type="entry name" value="Retropepsin-like_bacterial"/>
</dbReference>
<keyword evidence="2" id="KW-0378">Hydrolase</keyword>
<dbReference type="RefSeq" id="WP_236986772.1">
    <property type="nucleotide sequence ID" value="NZ_AP023086.1"/>
</dbReference>
<dbReference type="NCBIfam" id="TIGR02281">
    <property type="entry name" value="clan_AA_DTGA"/>
    <property type="match status" value="1"/>
</dbReference>
<dbReference type="GO" id="GO:0004190">
    <property type="term" value="F:aspartic-type endopeptidase activity"/>
    <property type="evidence" value="ECO:0007669"/>
    <property type="project" value="InterPro"/>
</dbReference>
<evidence type="ECO:0000256" key="1">
    <source>
        <dbReference type="SAM" id="Phobius"/>
    </source>
</evidence>
<dbReference type="InterPro" id="IPR021109">
    <property type="entry name" value="Peptidase_aspartic_dom_sf"/>
</dbReference>
<gene>
    <name evidence="2" type="ORF">MARGE09_P1501</name>
</gene>
<dbReference type="EMBL" id="AP023086">
    <property type="protein sequence ID" value="BCD97300.1"/>
    <property type="molecule type" value="Genomic_DNA"/>
</dbReference>
<dbReference type="Proteomes" id="UP001320119">
    <property type="component" value="Chromosome"/>
</dbReference>
<keyword evidence="1" id="KW-0812">Transmembrane</keyword>
<feature type="transmembrane region" description="Helical" evidence="1">
    <location>
        <begin position="6"/>
        <end position="27"/>
    </location>
</feature>
<protein>
    <submittedName>
        <fullName evidence="2">Aspartyl protease family protein</fullName>
    </submittedName>
</protein>
<dbReference type="Pfam" id="PF13975">
    <property type="entry name" value="gag-asp_proteas"/>
    <property type="match status" value="1"/>
</dbReference>